<dbReference type="SUPFAM" id="SSF81383">
    <property type="entry name" value="F-box domain"/>
    <property type="match status" value="1"/>
</dbReference>
<evidence type="ECO:0000259" key="1">
    <source>
        <dbReference type="PROSITE" id="PS50181"/>
    </source>
</evidence>
<dbReference type="InterPro" id="IPR036047">
    <property type="entry name" value="F-box-like_dom_sf"/>
</dbReference>
<evidence type="ECO:0000313" key="3">
    <source>
        <dbReference type="WBParaSite" id="MBELARI_LOCUS16646"/>
    </source>
</evidence>
<reference evidence="3" key="1">
    <citation type="submission" date="2024-02" db="UniProtKB">
        <authorList>
            <consortium name="WormBaseParasite"/>
        </authorList>
    </citation>
    <scope>IDENTIFICATION</scope>
</reference>
<protein>
    <submittedName>
        <fullName evidence="3">F-box domain-containing protein</fullName>
    </submittedName>
</protein>
<dbReference type="InterPro" id="IPR001810">
    <property type="entry name" value="F-box_dom"/>
</dbReference>
<organism evidence="2 3">
    <name type="scientific">Mesorhabditis belari</name>
    <dbReference type="NCBI Taxonomy" id="2138241"/>
    <lineage>
        <taxon>Eukaryota</taxon>
        <taxon>Metazoa</taxon>
        <taxon>Ecdysozoa</taxon>
        <taxon>Nematoda</taxon>
        <taxon>Chromadorea</taxon>
        <taxon>Rhabditida</taxon>
        <taxon>Rhabditina</taxon>
        <taxon>Rhabditomorpha</taxon>
        <taxon>Rhabditoidea</taxon>
        <taxon>Rhabditidae</taxon>
        <taxon>Mesorhabditinae</taxon>
        <taxon>Mesorhabditis</taxon>
    </lineage>
</organism>
<dbReference type="Proteomes" id="UP000887575">
    <property type="component" value="Unassembled WGS sequence"/>
</dbReference>
<feature type="domain" description="F-box" evidence="1">
    <location>
        <begin position="11"/>
        <end position="58"/>
    </location>
</feature>
<sequence>MDSSFMSDFETSSLHSLPIELLYGVLSRLDPKDLQVTRLVSRRLDTVISMHDKFLARPPFHVTIFVENGVAKISHNKLGHRTTIVQNFSNFDFKQWSRIEVSKLEIRDFETQEFDRNLFETLSKLLQELRKSRNFPPGLALNRLKVNSSYSEILKKLFDLLLPKTQNLLIDDCNLPVSLEKYFGKAENSLVHYRCLNSRSENDEESNSFVLKKFANDLSGGDSRKNFHFEVSGSSPSMICDFIQDWIKAENAAFFNIFLHGCNQVWRAEMGFELRLRGMEGHFMEFSSKTHANAHIKMVFDESSNMCRLWPIFDVPARTAGQLICYARFYRDF</sequence>
<proteinExistence type="predicted"/>
<keyword evidence="2" id="KW-1185">Reference proteome</keyword>
<dbReference type="Pfam" id="PF00646">
    <property type="entry name" value="F-box"/>
    <property type="match status" value="1"/>
</dbReference>
<dbReference type="AlphaFoldDB" id="A0AAF3ERD1"/>
<dbReference type="CDD" id="cd09917">
    <property type="entry name" value="F-box_SF"/>
    <property type="match status" value="1"/>
</dbReference>
<evidence type="ECO:0000313" key="2">
    <source>
        <dbReference type="Proteomes" id="UP000887575"/>
    </source>
</evidence>
<dbReference type="WBParaSite" id="MBELARI_LOCUS16646">
    <property type="protein sequence ID" value="MBELARI_LOCUS16646"/>
    <property type="gene ID" value="MBELARI_LOCUS16646"/>
</dbReference>
<name>A0AAF3ERD1_9BILA</name>
<dbReference type="PROSITE" id="PS50181">
    <property type="entry name" value="FBOX"/>
    <property type="match status" value="1"/>
</dbReference>
<dbReference type="SMART" id="SM00256">
    <property type="entry name" value="FBOX"/>
    <property type="match status" value="1"/>
</dbReference>
<accession>A0AAF3ERD1</accession>